<protein>
    <submittedName>
        <fullName evidence="2">Serine hydrolase</fullName>
    </submittedName>
</protein>
<dbReference type="PANTHER" id="PTHR46825:SF8">
    <property type="entry name" value="BETA-LACTAMASE-RELATED"/>
    <property type="match status" value="1"/>
</dbReference>
<dbReference type="PANTHER" id="PTHR46825">
    <property type="entry name" value="D-ALANYL-D-ALANINE-CARBOXYPEPTIDASE/ENDOPEPTIDASE AMPH"/>
    <property type="match status" value="1"/>
</dbReference>
<evidence type="ECO:0000259" key="1">
    <source>
        <dbReference type="Pfam" id="PF00144"/>
    </source>
</evidence>
<dbReference type="InterPro" id="IPR001466">
    <property type="entry name" value="Beta-lactam-related"/>
</dbReference>
<dbReference type="AlphaFoldDB" id="A0A318NXI8"/>
<evidence type="ECO:0000313" key="2">
    <source>
        <dbReference type="EMBL" id="PYD38629.1"/>
    </source>
</evidence>
<evidence type="ECO:0000313" key="3">
    <source>
        <dbReference type="Proteomes" id="UP000248196"/>
    </source>
</evidence>
<organism evidence="2 3">
    <name type="scientific">Serratia plymuthica</name>
    <dbReference type="NCBI Taxonomy" id="82996"/>
    <lineage>
        <taxon>Bacteria</taxon>
        <taxon>Pseudomonadati</taxon>
        <taxon>Pseudomonadota</taxon>
        <taxon>Gammaproteobacteria</taxon>
        <taxon>Enterobacterales</taxon>
        <taxon>Yersiniaceae</taxon>
        <taxon>Serratia</taxon>
    </lineage>
</organism>
<dbReference type="Pfam" id="PF00144">
    <property type="entry name" value="Beta-lactamase"/>
    <property type="match status" value="1"/>
</dbReference>
<dbReference type="InterPro" id="IPR012338">
    <property type="entry name" value="Beta-lactam/transpept-like"/>
</dbReference>
<dbReference type="InterPro" id="IPR050491">
    <property type="entry name" value="AmpC-like"/>
</dbReference>
<dbReference type="EMBL" id="PESE01000003">
    <property type="protein sequence ID" value="PYD38629.1"/>
    <property type="molecule type" value="Genomic_DNA"/>
</dbReference>
<reference evidence="2 3" key="1">
    <citation type="submission" date="2017-11" db="EMBL/GenBank/DDBJ databases">
        <title>Genome sequence of the oocydin A producing rhizobacterium Serratia plymuthica 4Rx5.</title>
        <authorList>
            <person name="Matilla M.A."/>
            <person name="Udaondo Z."/>
            <person name="Salmond G.P.C."/>
        </authorList>
    </citation>
    <scope>NUCLEOTIDE SEQUENCE [LARGE SCALE GENOMIC DNA]</scope>
    <source>
        <strain evidence="2 3">4Rx5</strain>
    </source>
</reference>
<dbReference type="OrthoDB" id="119951at2"/>
<keyword evidence="2" id="KW-0378">Hydrolase</keyword>
<dbReference type="Proteomes" id="UP000248196">
    <property type="component" value="Unassembled WGS sequence"/>
</dbReference>
<feature type="domain" description="Beta-lactamase-related" evidence="1">
    <location>
        <begin position="63"/>
        <end position="377"/>
    </location>
</feature>
<accession>A0A318NXI8</accession>
<gene>
    <name evidence="2" type="ORF">CT690_12765</name>
</gene>
<sequence length="399" mass="43202">MPDHSYRPPTTDQLDQLLQQASADQTEPFPDGVGIAICWDGGDFPDPGGIYRYGNLRDWDNHSMAFTDDVLFKIASCSKTFTATAYAMALQKDMIDDDTTVGDMVRPSTLGSNYLDIPLRSLVNYTSGFPADNVPGSGTLPTPFPVPYEVDEMFGFLRGNPFEPEGTTERYTYSNLAFSLLGWLLAEKIGHAKFAQLIDGWIFRPLGMNDSQYSPPYIKGMLSTEPKPPAAPKMLPRCYTYSAGDNGNDGTYELASPSSHNFDAYYGGGGVMTSPRDMLQWLRFNLGLNKNLPDSEILLQKLHTPTTGVTAGTSQLCMGWFMTPASALSPAMLYKDGDLAGANSYLLLIASDAPGQIASPAGVGVMVNVEGLTVNGTTLATWLAKKVMAIMSGEETPPV</sequence>
<dbReference type="Gene3D" id="3.40.710.10">
    <property type="entry name" value="DD-peptidase/beta-lactamase superfamily"/>
    <property type="match status" value="1"/>
</dbReference>
<name>A0A318NXI8_SERPL</name>
<dbReference type="RefSeq" id="WP_004949795.1">
    <property type="nucleotide sequence ID" value="NZ_PESE01000003.1"/>
</dbReference>
<dbReference type="GO" id="GO:0016787">
    <property type="term" value="F:hydrolase activity"/>
    <property type="evidence" value="ECO:0007669"/>
    <property type="project" value="UniProtKB-KW"/>
</dbReference>
<comment type="caution">
    <text evidence="2">The sequence shown here is derived from an EMBL/GenBank/DDBJ whole genome shotgun (WGS) entry which is preliminary data.</text>
</comment>
<proteinExistence type="predicted"/>
<dbReference type="SUPFAM" id="SSF56601">
    <property type="entry name" value="beta-lactamase/transpeptidase-like"/>
    <property type="match status" value="1"/>
</dbReference>